<dbReference type="InterPro" id="IPR002781">
    <property type="entry name" value="TM_pro_TauE-like"/>
</dbReference>
<dbReference type="GO" id="GO:0005886">
    <property type="term" value="C:plasma membrane"/>
    <property type="evidence" value="ECO:0007669"/>
    <property type="project" value="UniProtKB-SubCell"/>
</dbReference>
<keyword evidence="3 6" id="KW-0812">Transmembrane</keyword>
<sequence>MIITIIGLSSLAVGVLIGISGIAGFLLPITFGGFLGLPLADSLALAFLAFLTSGILGAWSYKKEGHLDMQLALPLCAGSVLGALGGVWLNTLIPVDIAKVLLYTVVLASGISILVKKDRQGPGKDRSPLTASKPFLLLMGAVTAAICSLTGAGGPILVVPLLALLGVDLRAAVGISLLDSVAIALPACVGYMGQVQGKNFLLLAAVCVVTHAVGVLVGAKVAGKVNLKLLKWMVAALAIGASCYMLLKMVL</sequence>
<comment type="subcellular location">
    <subcellularLocation>
        <location evidence="6">Cell membrane</location>
        <topology evidence="6">Multi-pass membrane protein</topology>
    </subcellularLocation>
    <subcellularLocation>
        <location evidence="1">Membrane</location>
        <topology evidence="1">Multi-pass membrane protein</topology>
    </subcellularLocation>
</comment>
<name>A0A1C6H245_9FIRM</name>
<proteinExistence type="inferred from homology"/>
<keyword evidence="5 6" id="KW-0472">Membrane</keyword>
<dbReference type="EMBL" id="FMHG01000001">
    <property type="protein sequence ID" value="SCJ51760.1"/>
    <property type="molecule type" value="Genomic_DNA"/>
</dbReference>
<protein>
    <recommendedName>
        <fullName evidence="6">Probable membrane transporter protein</fullName>
    </recommendedName>
</protein>
<evidence type="ECO:0000256" key="6">
    <source>
        <dbReference type="RuleBase" id="RU363041"/>
    </source>
</evidence>
<evidence type="ECO:0000313" key="7">
    <source>
        <dbReference type="EMBL" id="SCJ51760.1"/>
    </source>
</evidence>
<feature type="transmembrane region" description="Helical" evidence="6">
    <location>
        <begin position="12"/>
        <end position="36"/>
    </location>
</feature>
<organism evidence="7">
    <name type="scientific">uncultured Anaerotruncus sp</name>
    <dbReference type="NCBI Taxonomy" id="905011"/>
    <lineage>
        <taxon>Bacteria</taxon>
        <taxon>Bacillati</taxon>
        <taxon>Bacillota</taxon>
        <taxon>Clostridia</taxon>
        <taxon>Eubacteriales</taxon>
        <taxon>Oscillospiraceae</taxon>
        <taxon>Anaerotruncus</taxon>
        <taxon>environmental samples</taxon>
    </lineage>
</organism>
<feature type="transmembrane region" description="Helical" evidence="6">
    <location>
        <begin position="42"/>
        <end position="59"/>
    </location>
</feature>
<evidence type="ECO:0000256" key="5">
    <source>
        <dbReference type="ARBA" id="ARBA00023136"/>
    </source>
</evidence>
<feature type="transmembrane region" description="Helical" evidence="6">
    <location>
        <begin position="71"/>
        <end position="91"/>
    </location>
</feature>
<evidence type="ECO:0000256" key="3">
    <source>
        <dbReference type="ARBA" id="ARBA00022692"/>
    </source>
</evidence>
<evidence type="ECO:0000256" key="1">
    <source>
        <dbReference type="ARBA" id="ARBA00004141"/>
    </source>
</evidence>
<reference evidence="7" key="1">
    <citation type="submission" date="2015-09" db="EMBL/GenBank/DDBJ databases">
        <authorList>
            <consortium name="Pathogen Informatics"/>
        </authorList>
    </citation>
    <scope>NUCLEOTIDE SEQUENCE</scope>
    <source>
        <strain evidence="7">2789STDY5834896</strain>
    </source>
</reference>
<evidence type="ECO:0000256" key="4">
    <source>
        <dbReference type="ARBA" id="ARBA00022989"/>
    </source>
</evidence>
<feature type="transmembrane region" description="Helical" evidence="6">
    <location>
        <begin position="200"/>
        <end position="223"/>
    </location>
</feature>
<feature type="transmembrane region" description="Helical" evidence="6">
    <location>
        <begin position="97"/>
        <end position="115"/>
    </location>
</feature>
<dbReference type="AlphaFoldDB" id="A0A1C6H245"/>
<feature type="transmembrane region" description="Helical" evidence="6">
    <location>
        <begin position="171"/>
        <end position="193"/>
    </location>
</feature>
<evidence type="ECO:0000256" key="2">
    <source>
        <dbReference type="ARBA" id="ARBA00009142"/>
    </source>
</evidence>
<feature type="transmembrane region" description="Helical" evidence="6">
    <location>
        <begin position="229"/>
        <end position="247"/>
    </location>
</feature>
<keyword evidence="4 6" id="KW-1133">Transmembrane helix</keyword>
<comment type="similarity">
    <text evidence="2 6">Belongs to the 4-toluene sulfonate uptake permease (TSUP) (TC 2.A.102) family.</text>
</comment>
<dbReference type="PANTHER" id="PTHR43701:SF2">
    <property type="entry name" value="MEMBRANE TRANSPORTER PROTEIN YJNA-RELATED"/>
    <property type="match status" value="1"/>
</dbReference>
<dbReference type="PANTHER" id="PTHR43701">
    <property type="entry name" value="MEMBRANE TRANSPORTER PROTEIN MJ0441-RELATED"/>
    <property type="match status" value="1"/>
</dbReference>
<dbReference type="InterPro" id="IPR051598">
    <property type="entry name" value="TSUP/Inactive_protease-like"/>
</dbReference>
<accession>A0A1C6H245</accession>
<keyword evidence="6" id="KW-1003">Cell membrane</keyword>
<dbReference type="Pfam" id="PF01925">
    <property type="entry name" value="TauE"/>
    <property type="match status" value="1"/>
</dbReference>
<feature type="transmembrane region" description="Helical" evidence="6">
    <location>
        <begin position="135"/>
        <end position="165"/>
    </location>
</feature>
<gene>
    <name evidence="7" type="ORF">SAMEA3545359_00649</name>
</gene>